<evidence type="ECO:0000313" key="3">
    <source>
        <dbReference type="Proteomes" id="UP000003835"/>
    </source>
</evidence>
<organism evidence="2 3">
    <name type="scientific">Coleofasciculus chthonoplastes PCC 7420</name>
    <dbReference type="NCBI Taxonomy" id="118168"/>
    <lineage>
        <taxon>Bacteria</taxon>
        <taxon>Bacillati</taxon>
        <taxon>Cyanobacteriota</taxon>
        <taxon>Cyanophyceae</taxon>
        <taxon>Coleofasciculales</taxon>
        <taxon>Coleofasciculaceae</taxon>
        <taxon>Coleofasciculus</taxon>
    </lineage>
</organism>
<dbReference type="AlphaFoldDB" id="B4VTR5"/>
<proteinExistence type="predicted"/>
<name>B4VTR5_9CYAN</name>
<gene>
    <name evidence="2" type="ORF">MC7420_6193</name>
</gene>
<keyword evidence="3" id="KW-1185">Reference proteome</keyword>
<evidence type="ECO:0000256" key="1">
    <source>
        <dbReference type="SAM" id="MobiDB-lite"/>
    </source>
</evidence>
<feature type="region of interest" description="Disordered" evidence="1">
    <location>
        <begin position="18"/>
        <end position="43"/>
    </location>
</feature>
<dbReference type="HOGENOM" id="CLU_3232141_0_0_3"/>
<sequence length="43" mass="4886">MGNTLLIQRLYRVLEFRLNPKPNPTPSKFSQELSSRGGIQPSN</sequence>
<dbReference type="Proteomes" id="UP000003835">
    <property type="component" value="Unassembled WGS sequence"/>
</dbReference>
<dbReference type="STRING" id="118168.MC7420_6193"/>
<accession>B4VTR5</accession>
<protein>
    <submittedName>
        <fullName evidence="2">Uncharacterized protein</fullName>
    </submittedName>
</protein>
<reference evidence="2 3" key="1">
    <citation type="submission" date="2008-07" db="EMBL/GenBank/DDBJ databases">
        <authorList>
            <person name="Tandeau de Marsac N."/>
            <person name="Ferriera S."/>
            <person name="Johnson J."/>
            <person name="Kravitz S."/>
            <person name="Beeson K."/>
            <person name="Sutton G."/>
            <person name="Rogers Y.-H."/>
            <person name="Friedman R."/>
            <person name="Frazier M."/>
            <person name="Venter J.C."/>
        </authorList>
    </citation>
    <scope>NUCLEOTIDE SEQUENCE [LARGE SCALE GENOMIC DNA]</scope>
    <source>
        <strain evidence="2 3">PCC 7420</strain>
    </source>
</reference>
<dbReference type="EMBL" id="DS989852">
    <property type="protein sequence ID" value="EDX74715.1"/>
    <property type="molecule type" value="Genomic_DNA"/>
</dbReference>
<evidence type="ECO:0000313" key="2">
    <source>
        <dbReference type="EMBL" id="EDX74715.1"/>
    </source>
</evidence>